<protein>
    <submittedName>
        <fullName evidence="2">Uncharacterized protein</fullName>
    </submittedName>
</protein>
<organism evidence="2">
    <name type="scientific">Arundo donax</name>
    <name type="common">Giant reed</name>
    <name type="synonym">Donax arundinaceus</name>
    <dbReference type="NCBI Taxonomy" id="35708"/>
    <lineage>
        <taxon>Eukaryota</taxon>
        <taxon>Viridiplantae</taxon>
        <taxon>Streptophyta</taxon>
        <taxon>Embryophyta</taxon>
        <taxon>Tracheophyta</taxon>
        <taxon>Spermatophyta</taxon>
        <taxon>Magnoliopsida</taxon>
        <taxon>Liliopsida</taxon>
        <taxon>Poales</taxon>
        <taxon>Poaceae</taxon>
        <taxon>PACMAD clade</taxon>
        <taxon>Arundinoideae</taxon>
        <taxon>Arundineae</taxon>
        <taxon>Arundo</taxon>
    </lineage>
</organism>
<sequence>MAAAAILLHGPLSLHPIQRHAPAHRPPPLSSQPLRSADNAVRHAHAEQGNKQAGWRMEMHRPLPGCCRRCCESSKRYERMGHMSFPMSVVLFCFHFFPNKR</sequence>
<dbReference type="AlphaFoldDB" id="A0A0A9F1E1"/>
<evidence type="ECO:0000256" key="1">
    <source>
        <dbReference type="SAM" id="MobiDB-lite"/>
    </source>
</evidence>
<proteinExistence type="predicted"/>
<reference evidence="2" key="1">
    <citation type="submission" date="2014-09" db="EMBL/GenBank/DDBJ databases">
        <authorList>
            <person name="Magalhaes I.L.F."/>
            <person name="Oliveira U."/>
            <person name="Santos F.R."/>
            <person name="Vidigal T.H.D.A."/>
            <person name="Brescovit A.D."/>
            <person name="Santos A.J."/>
        </authorList>
    </citation>
    <scope>NUCLEOTIDE SEQUENCE</scope>
    <source>
        <tissue evidence="2">Shoot tissue taken approximately 20 cm above the soil surface</tissue>
    </source>
</reference>
<reference evidence="2" key="2">
    <citation type="journal article" date="2015" name="Data Brief">
        <title>Shoot transcriptome of the giant reed, Arundo donax.</title>
        <authorList>
            <person name="Barrero R.A."/>
            <person name="Guerrero F.D."/>
            <person name="Moolhuijzen P."/>
            <person name="Goolsby J.A."/>
            <person name="Tidwell J."/>
            <person name="Bellgard S.E."/>
            <person name="Bellgard M.I."/>
        </authorList>
    </citation>
    <scope>NUCLEOTIDE SEQUENCE</scope>
    <source>
        <tissue evidence="2">Shoot tissue taken approximately 20 cm above the soil surface</tissue>
    </source>
</reference>
<accession>A0A0A9F1E1</accession>
<feature type="region of interest" description="Disordered" evidence="1">
    <location>
        <begin position="17"/>
        <end position="55"/>
    </location>
</feature>
<name>A0A0A9F1E1_ARUDO</name>
<evidence type="ECO:0000313" key="2">
    <source>
        <dbReference type="EMBL" id="JAE06107.1"/>
    </source>
</evidence>
<dbReference type="EMBL" id="GBRH01191789">
    <property type="protein sequence ID" value="JAE06107.1"/>
    <property type="molecule type" value="Transcribed_RNA"/>
</dbReference>